<comment type="caution">
    <text evidence="5">The sequence shown here is derived from an EMBL/GenBank/DDBJ whole genome shotgun (WGS) entry which is preliminary data.</text>
</comment>
<feature type="region of interest" description="Disordered" evidence="1">
    <location>
        <begin position="870"/>
        <end position="908"/>
    </location>
</feature>
<dbReference type="Pfam" id="PF06011">
    <property type="entry name" value="TRP"/>
    <property type="match status" value="1"/>
</dbReference>
<feature type="region of interest" description="Disordered" evidence="1">
    <location>
        <begin position="934"/>
        <end position="1063"/>
    </location>
</feature>
<proteinExistence type="predicted"/>
<keyword evidence="2" id="KW-0472">Membrane</keyword>
<feature type="compositionally biased region" description="Acidic residues" evidence="1">
    <location>
        <begin position="947"/>
        <end position="957"/>
    </location>
</feature>
<dbReference type="PANTHER" id="PTHR31145">
    <property type="entry name" value="INTEGRAL MEMBRANE PROTEIN (AFU_ORTHOLOGUE AFUA_7G01610)"/>
    <property type="match status" value="1"/>
</dbReference>
<feature type="compositionally biased region" description="Polar residues" evidence="1">
    <location>
        <begin position="728"/>
        <end position="737"/>
    </location>
</feature>
<feature type="compositionally biased region" description="Polar residues" evidence="1">
    <location>
        <begin position="1031"/>
        <end position="1042"/>
    </location>
</feature>
<evidence type="ECO:0000259" key="4">
    <source>
        <dbReference type="Pfam" id="PF06011"/>
    </source>
</evidence>
<keyword evidence="2" id="KW-0812">Transmembrane</keyword>
<feature type="domain" description="TRP C-terminal" evidence="4">
    <location>
        <begin position="245"/>
        <end position="671"/>
    </location>
</feature>
<dbReference type="InterPro" id="IPR040241">
    <property type="entry name" value="TRP_Flc/Pkd2-like"/>
</dbReference>
<dbReference type="InterPro" id="IPR010308">
    <property type="entry name" value="TRP_C"/>
</dbReference>
<feature type="compositionally biased region" description="Gly residues" evidence="1">
    <location>
        <begin position="894"/>
        <end position="903"/>
    </location>
</feature>
<dbReference type="Proteomes" id="UP000613580">
    <property type="component" value="Unassembled WGS sequence"/>
</dbReference>
<dbReference type="EMBL" id="JACAZE010000005">
    <property type="protein sequence ID" value="KAF7317221.1"/>
    <property type="molecule type" value="Genomic_DNA"/>
</dbReference>
<feature type="transmembrane region" description="Helical" evidence="2">
    <location>
        <begin position="642"/>
        <end position="664"/>
    </location>
</feature>
<evidence type="ECO:0000256" key="2">
    <source>
        <dbReference type="SAM" id="Phobius"/>
    </source>
</evidence>
<feature type="region of interest" description="Disordered" evidence="1">
    <location>
        <begin position="704"/>
        <end position="776"/>
    </location>
</feature>
<dbReference type="OrthoDB" id="5312224at2759"/>
<organism evidence="5 6">
    <name type="scientific">Mycena chlorophos</name>
    <name type="common">Agaric fungus</name>
    <name type="synonym">Agaricus chlorophos</name>
    <dbReference type="NCBI Taxonomy" id="658473"/>
    <lineage>
        <taxon>Eukaryota</taxon>
        <taxon>Fungi</taxon>
        <taxon>Dikarya</taxon>
        <taxon>Basidiomycota</taxon>
        <taxon>Agaricomycotina</taxon>
        <taxon>Agaricomycetes</taxon>
        <taxon>Agaricomycetidae</taxon>
        <taxon>Agaricales</taxon>
        <taxon>Marasmiineae</taxon>
        <taxon>Mycenaceae</taxon>
        <taxon>Mycena</taxon>
    </lineage>
</organism>
<feature type="chain" id="PRO_5034272624" evidence="3">
    <location>
        <begin position="28"/>
        <end position="1063"/>
    </location>
</feature>
<protein>
    <submittedName>
        <fullName evidence="5">TRP domain-containing protein</fullName>
    </submittedName>
</protein>
<feature type="transmembrane region" description="Helical" evidence="2">
    <location>
        <begin position="580"/>
        <end position="602"/>
    </location>
</feature>
<feature type="compositionally biased region" description="Basic and acidic residues" evidence="1">
    <location>
        <begin position="763"/>
        <end position="773"/>
    </location>
</feature>
<feature type="transmembrane region" description="Helical" evidence="2">
    <location>
        <begin position="190"/>
        <end position="212"/>
    </location>
</feature>
<feature type="transmembrane region" description="Helical" evidence="2">
    <location>
        <begin position="608"/>
        <end position="630"/>
    </location>
</feature>
<dbReference type="GO" id="GO:0016020">
    <property type="term" value="C:membrane"/>
    <property type="evidence" value="ECO:0007669"/>
    <property type="project" value="TreeGrafter"/>
</dbReference>
<feature type="transmembrane region" description="Helical" evidence="2">
    <location>
        <begin position="368"/>
        <end position="393"/>
    </location>
</feature>
<feature type="compositionally biased region" description="Polar residues" evidence="1">
    <location>
        <begin position="746"/>
        <end position="759"/>
    </location>
</feature>
<feature type="compositionally biased region" description="Low complexity" evidence="1">
    <location>
        <begin position="991"/>
        <end position="1006"/>
    </location>
</feature>
<accession>A0A8H6WHP5</accession>
<dbReference type="PANTHER" id="PTHR31145:SF6">
    <property type="entry name" value="INTEGRAL MEMBRANE PROTEIN (AFU_ORTHOLOGUE AFUA_7G01610)"/>
    <property type="match status" value="1"/>
</dbReference>
<evidence type="ECO:0000256" key="1">
    <source>
        <dbReference type="SAM" id="MobiDB-lite"/>
    </source>
</evidence>
<evidence type="ECO:0000256" key="3">
    <source>
        <dbReference type="SAM" id="SignalP"/>
    </source>
</evidence>
<feature type="compositionally biased region" description="Basic residues" evidence="1">
    <location>
        <begin position="964"/>
        <end position="978"/>
    </location>
</feature>
<sequence>MGRRREPAVAALALVSVLLGRAVPALADPATLAFNDCFSGNASLKLSVDTVYGQVLDDPQLGTYLNLTVIGNSPQQIDGFTDSSSSLATLFTTTTVLTLNVWTNSSYLCSTLRPQSPLPALTNTTNNYCPVAAGPYALSASIPWGTNRPLTTLNTRLRAVDPFSNELLCLSVNTTPLAPSSASPYGTAQAIFWSTVGLAILYWVVIGTARIVSAWGRGITRPGRSIWERGQSAGFILASAISGERFAASPALMRFSTPCLRDVLFHTQWCAALAMVAVQWPAFVYPILVQTSWATLSYNITFTDNDHWNPLSTLPYNPPSTFADQLNDSSSSIYINPTAPNLLFTLPTNATSGMSSFAYAVGLRPEDLFAVFMILFLGIVAATIVLSAIVWFIDFVGSVITGAVSSHSAAGLGRRTRTPGPKELENAAEDKAAMFRPSSRLTFGGNVIVVSRKPWYRIRTELSSFHWSVLHGNLVRILVIFHLPLTIFAVYEMSSHASMRDKALAGLSFTFLSILVPAMLVVRVTLTTTSKLYDETRTLLALGPLYNHYRHGSQLFASLLFATNLVFGIVIGAGQNSGTAQAIVILIVEVAAALVTSIWLPWGSGASMGLISFLFCVARIVVAVLLVILTPAISIGNGAGAWVAYGILVILALVYLALALMLVIKLVEAAVRIVGQVGFDRSTHAVDSGLLGACGLLGCCGGSRKRRPKNSRTRSYNVSPQALALDPTRTSDGSSTYAAPPPAMNDSYSRKGSLNSQPASVLRPEHALRPYREDSDDENGMIMGAWQPFARPGGGGGGGGYSPVEKPPPTSGFSRVGGGRAHIDSPFAIKPGSPAGSNTNVNAIVNANTHSATATPRNGSQASLAWPAFEQEDTPSMSSVPRRQSPETVMMLPSGGGGGGGLPKGAMLPHMRTKSQTAIIENAPFLGGAAAGAAAAGSGSRTRPDDDGSEDEDDEQLEMAAAGTRKKKPWYHIRRHRPHSDGLPPSAFPGSQQSEQQAQHAATATEGTPAGRSFVVIRKGQAGAGAGGQPRMQQLSTPSTPTAARFAGAGAAGSDVRNSAATE</sequence>
<feature type="transmembrane region" description="Helical" evidence="2">
    <location>
        <begin position="474"/>
        <end position="491"/>
    </location>
</feature>
<gene>
    <name evidence="5" type="ORF">HMN09_00457200</name>
</gene>
<evidence type="ECO:0000313" key="5">
    <source>
        <dbReference type="EMBL" id="KAF7317221.1"/>
    </source>
</evidence>
<keyword evidence="3" id="KW-0732">Signal</keyword>
<feature type="transmembrane region" description="Helical" evidence="2">
    <location>
        <begin position="555"/>
        <end position="573"/>
    </location>
</feature>
<feature type="signal peptide" evidence="3">
    <location>
        <begin position="1"/>
        <end position="27"/>
    </location>
</feature>
<feature type="transmembrane region" description="Helical" evidence="2">
    <location>
        <begin position="503"/>
        <end position="526"/>
    </location>
</feature>
<name>A0A8H6WHP5_MYCCL</name>
<dbReference type="AlphaFoldDB" id="A0A8H6WHP5"/>
<feature type="compositionally biased region" description="Low complexity" evidence="1">
    <location>
        <begin position="1043"/>
        <end position="1053"/>
    </location>
</feature>
<reference evidence="5" key="1">
    <citation type="submission" date="2020-05" db="EMBL/GenBank/DDBJ databases">
        <title>Mycena genomes resolve the evolution of fungal bioluminescence.</title>
        <authorList>
            <person name="Tsai I.J."/>
        </authorList>
    </citation>
    <scope>NUCLEOTIDE SEQUENCE</scope>
    <source>
        <strain evidence="5">110903Hualien_Pintung</strain>
    </source>
</reference>
<evidence type="ECO:0000313" key="6">
    <source>
        <dbReference type="Proteomes" id="UP000613580"/>
    </source>
</evidence>
<keyword evidence="2" id="KW-1133">Transmembrane helix</keyword>
<dbReference type="GO" id="GO:0055085">
    <property type="term" value="P:transmembrane transport"/>
    <property type="evidence" value="ECO:0007669"/>
    <property type="project" value="TreeGrafter"/>
</dbReference>
<keyword evidence="6" id="KW-1185">Reference proteome</keyword>